<reference evidence="2" key="1">
    <citation type="journal article" date="2019" name="Int. J. Syst. Evol. Microbiol.">
        <title>The Global Catalogue of Microorganisms (GCM) 10K type strain sequencing project: providing services to taxonomists for standard genome sequencing and annotation.</title>
        <authorList>
            <consortium name="The Broad Institute Genomics Platform"/>
            <consortium name="The Broad Institute Genome Sequencing Center for Infectious Disease"/>
            <person name="Wu L."/>
            <person name="Ma J."/>
        </authorList>
    </citation>
    <scope>NUCLEOTIDE SEQUENCE [LARGE SCALE GENOMIC DNA]</scope>
    <source>
        <strain evidence="2">CECT 8570</strain>
    </source>
</reference>
<dbReference type="Proteomes" id="UP001595840">
    <property type="component" value="Unassembled WGS sequence"/>
</dbReference>
<dbReference type="EMBL" id="JBHSCX010000004">
    <property type="protein sequence ID" value="MFC4361805.1"/>
    <property type="molecule type" value="Genomic_DNA"/>
</dbReference>
<proteinExistence type="predicted"/>
<gene>
    <name evidence="1" type="ORF">ACFOX3_05795</name>
</gene>
<name>A0ABV8V1N4_9GAMM</name>
<accession>A0ABV8V1N4</accession>
<dbReference type="InterPro" id="IPR011051">
    <property type="entry name" value="RmlC_Cupin_sf"/>
</dbReference>
<comment type="caution">
    <text evidence="1">The sequence shown here is derived from an EMBL/GenBank/DDBJ whole genome shotgun (WGS) entry which is preliminary data.</text>
</comment>
<organism evidence="1 2">
    <name type="scientific">Simiduia curdlanivorans</name>
    <dbReference type="NCBI Taxonomy" id="1492769"/>
    <lineage>
        <taxon>Bacteria</taxon>
        <taxon>Pseudomonadati</taxon>
        <taxon>Pseudomonadota</taxon>
        <taxon>Gammaproteobacteria</taxon>
        <taxon>Cellvibrionales</taxon>
        <taxon>Cellvibrionaceae</taxon>
        <taxon>Simiduia</taxon>
    </lineage>
</organism>
<evidence type="ECO:0000313" key="2">
    <source>
        <dbReference type="Proteomes" id="UP001595840"/>
    </source>
</evidence>
<evidence type="ECO:0000313" key="1">
    <source>
        <dbReference type="EMBL" id="MFC4361805.1"/>
    </source>
</evidence>
<dbReference type="SUPFAM" id="SSF51182">
    <property type="entry name" value="RmlC-like cupins"/>
    <property type="match status" value="1"/>
</dbReference>
<protein>
    <submittedName>
        <fullName evidence="1">Uncharacterized protein</fullName>
    </submittedName>
</protein>
<keyword evidence="2" id="KW-1185">Reference proteome</keyword>
<dbReference type="RefSeq" id="WP_290263811.1">
    <property type="nucleotide sequence ID" value="NZ_JAUFQG010000006.1"/>
</dbReference>
<sequence length="463" mass="51342">MEQNINLNLDLNQGQTAEAALASAADAHLPVQCAVVEQRLEQYYLPDAPAIALSVIAWLKSGKPVLVCIFDTSAPLLEPLPKNLFSQRAALLAWAKKNALACIALDQPLILSPVHIAKPWGEEIWFTGIEARGQSKVLDSAGLSVPLPWLLETFPQALTNSYSRDVILLKILAPLPEPVYGDLYFEMHEKKREVYVVTHVDQTAWPDAVGGIRFGFCQAKRAEFASDADFRAAYLTAVKCYERVRRKIDSIFDGFRQDLGIAINEPVNADTIKRWVARLPSELSQQELALRQALDAYATVKNLSVGDVVKVPCFTPHSLLHGVTTVEFQTPVYERKILSFAQKVLTQPHWDTESAMSDVSVEAPLEAPLPVLLNTEEVLREEVVRFDDFAVERITLSPYKSLHLDLGVEYSLLMAVRGDLNIDGCGQLPAMQARLLPAALSEVKLENAGADEVVFLYAYPLVR</sequence>